<evidence type="ECO:0000313" key="8">
    <source>
        <dbReference type="Proteomes" id="UP000663923"/>
    </source>
</evidence>
<dbReference type="InterPro" id="IPR051929">
    <property type="entry name" value="VirAsm_ModProt"/>
</dbReference>
<sequence>MKDLQQLACQMAPEEACGLLFGDNGTVSSFKTTKNVAENPLHHFEINPSDLIAAERAMRDGGPTIIGYFHSHPSGSVSPSKTDAVMAASDGRIWLIIDGQQAAAWRAVQKGEIYGRFNPITLDCHSTNGQTADN</sequence>
<keyword evidence="3" id="KW-0378">Hydrolase</keyword>
<keyword evidence="4" id="KW-0862">Zinc</keyword>
<dbReference type="Pfam" id="PF14464">
    <property type="entry name" value="Prok-JAB"/>
    <property type="match status" value="1"/>
</dbReference>
<evidence type="ECO:0000256" key="5">
    <source>
        <dbReference type="ARBA" id="ARBA00023049"/>
    </source>
</evidence>
<accession>A0ABX7T7S7</accession>
<evidence type="ECO:0000256" key="1">
    <source>
        <dbReference type="ARBA" id="ARBA00022670"/>
    </source>
</evidence>
<keyword evidence="8" id="KW-1185">Reference proteome</keyword>
<dbReference type="InterPro" id="IPR037518">
    <property type="entry name" value="MPN"/>
</dbReference>
<feature type="domain" description="MPN" evidence="6">
    <location>
        <begin position="1"/>
        <end position="123"/>
    </location>
</feature>
<dbReference type="SUPFAM" id="SSF102712">
    <property type="entry name" value="JAB1/MPN domain"/>
    <property type="match status" value="1"/>
</dbReference>
<keyword evidence="5" id="KW-0482">Metalloprotease</keyword>
<keyword evidence="2" id="KW-0479">Metal-binding</keyword>
<protein>
    <submittedName>
        <fullName evidence="7">M67 family metallopeptidase</fullName>
    </submittedName>
</protein>
<dbReference type="CDD" id="cd08070">
    <property type="entry name" value="MPN_like"/>
    <property type="match status" value="1"/>
</dbReference>
<name>A0ABX7T7S7_9SPHN</name>
<dbReference type="Gene3D" id="3.40.140.10">
    <property type="entry name" value="Cytidine Deaminase, domain 2"/>
    <property type="match status" value="1"/>
</dbReference>
<dbReference type="PROSITE" id="PS50249">
    <property type="entry name" value="MPN"/>
    <property type="match status" value="1"/>
</dbReference>
<reference evidence="7 8" key="1">
    <citation type="submission" date="2021-03" db="EMBL/GenBank/DDBJ databases">
        <title>Complete genome of Parasphingorhabdus_sp.JHSY0214.</title>
        <authorList>
            <person name="Yoo J.H."/>
            <person name="Bae J.W."/>
        </authorList>
    </citation>
    <scope>NUCLEOTIDE SEQUENCE [LARGE SCALE GENOMIC DNA]</scope>
    <source>
        <strain evidence="7 8">JHSY0214</strain>
    </source>
</reference>
<dbReference type="PANTHER" id="PTHR34858:SF1">
    <property type="entry name" value="CYSO-CYSTEINE PEPTIDASE"/>
    <property type="match status" value="1"/>
</dbReference>
<evidence type="ECO:0000256" key="4">
    <source>
        <dbReference type="ARBA" id="ARBA00022833"/>
    </source>
</evidence>
<gene>
    <name evidence="7" type="ORF">J4G78_01735</name>
</gene>
<dbReference type="Proteomes" id="UP000663923">
    <property type="component" value="Chromosome"/>
</dbReference>
<dbReference type="InterPro" id="IPR028090">
    <property type="entry name" value="JAB_dom_prok"/>
</dbReference>
<organism evidence="7 8">
    <name type="scientific">Parasphingorhabdus cellanae</name>
    <dbReference type="NCBI Taxonomy" id="2806553"/>
    <lineage>
        <taxon>Bacteria</taxon>
        <taxon>Pseudomonadati</taxon>
        <taxon>Pseudomonadota</taxon>
        <taxon>Alphaproteobacteria</taxon>
        <taxon>Sphingomonadales</taxon>
        <taxon>Sphingomonadaceae</taxon>
        <taxon>Parasphingorhabdus</taxon>
    </lineage>
</organism>
<evidence type="ECO:0000313" key="7">
    <source>
        <dbReference type="EMBL" id="QTD57664.1"/>
    </source>
</evidence>
<evidence type="ECO:0000256" key="2">
    <source>
        <dbReference type="ARBA" id="ARBA00022723"/>
    </source>
</evidence>
<dbReference type="PANTHER" id="PTHR34858">
    <property type="entry name" value="CYSO-CYSTEINE PEPTIDASE"/>
    <property type="match status" value="1"/>
</dbReference>
<proteinExistence type="predicted"/>
<evidence type="ECO:0000259" key="6">
    <source>
        <dbReference type="PROSITE" id="PS50249"/>
    </source>
</evidence>
<keyword evidence="1" id="KW-0645">Protease</keyword>
<dbReference type="EMBL" id="CP071794">
    <property type="protein sequence ID" value="QTD57664.1"/>
    <property type="molecule type" value="Genomic_DNA"/>
</dbReference>
<evidence type="ECO:0000256" key="3">
    <source>
        <dbReference type="ARBA" id="ARBA00022801"/>
    </source>
</evidence>